<dbReference type="PROSITE" id="PS50987">
    <property type="entry name" value="HTH_ARSR_2"/>
    <property type="match status" value="1"/>
</dbReference>
<evidence type="ECO:0000313" key="3">
    <source>
        <dbReference type="EMBL" id="GMG82362.1"/>
    </source>
</evidence>
<evidence type="ECO:0000313" key="4">
    <source>
        <dbReference type="Proteomes" id="UP001239909"/>
    </source>
</evidence>
<sequence>MDRASRHDLIFAALADPHRRAILAMLREAPRAVGELVGRLPLTQPGVTKHLGILERAGLIRRRAEGRRRICELSGQGFATLDDWLGSYRGVWEASLDRLAAMAEEETRHDDRDADRRADRDAPGDADRGHGEP</sequence>
<protein>
    <recommendedName>
        <fullName evidence="2">HTH arsR-type domain-containing protein</fullName>
    </recommendedName>
</protein>
<comment type="caution">
    <text evidence="3">The sequence shown here is derived from an EMBL/GenBank/DDBJ whole genome shotgun (WGS) entry which is preliminary data.</text>
</comment>
<dbReference type="Pfam" id="PF12840">
    <property type="entry name" value="HTH_20"/>
    <property type="match status" value="1"/>
</dbReference>
<dbReference type="InterPro" id="IPR011991">
    <property type="entry name" value="ArsR-like_HTH"/>
</dbReference>
<dbReference type="SMART" id="SM00418">
    <property type="entry name" value="HTH_ARSR"/>
    <property type="match status" value="1"/>
</dbReference>
<dbReference type="NCBIfam" id="NF033788">
    <property type="entry name" value="HTH_metalloreg"/>
    <property type="match status" value="1"/>
</dbReference>
<keyword evidence="4" id="KW-1185">Reference proteome</keyword>
<dbReference type="InterPro" id="IPR001845">
    <property type="entry name" value="HTH_ArsR_DNA-bd_dom"/>
</dbReference>
<feature type="region of interest" description="Disordered" evidence="1">
    <location>
        <begin position="103"/>
        <end position="133"/>
    </location>
</feature>
<organism evidence="3 4">
    <name type="scientific">Paralimibaculum aggregatum</name>
    <dbReference type="NCBI Taxonomy" id="3036245"/>
    <lineage>
        <taxon>Bacteria</taxon>
        <taxon>Pseudomonadati</taxon>
        <taxon>Pseudomonadota</taxon>
        <taxon>Alphaproteobacteria</taxon>
        <taxon>Rhodobacterales</taxon>
        <taxon>Paracoccaceae</taxon>
        <taxon>Paralimibaculum</taxon>
    </lineage>
</organism>
<name>A0ABQ6LH76_9RHOB</name>
<proteinExistence type="predicted"/>
<dbReference type="PANTHER" id="PTHR38600:SF2">
    <property type="entry name" value="SLL0088 PROTEIN"/>
    <property type="match status" value="1"/>
</dbReference>
<dbReference type="InterPro" id="IPR036388">
    <property type="entry name" value="WH-like_DNA-bd_sf"/>
</dbReference>
<evidence type="ECO:0000259" key="2">
    <source>
        <dbReference type="PROSITE" id="PS50987"/>
    </source>
</evidence>
<dbReference type="PANTHER" id="PTHR38600">
    <property type="entry name" value="TRANSCRIPTIONAL REGULATORY PROTEIN"/>
    <property type="match status" value="1"/>
</dbReference>
<feature type="compositionally biased region" description="Basic and acidic residues" evidence="1">
    <location>
        <begin position="105"/>
        <end position="133"/>
    </location>
</feature>
<dbReference type="Proteomes" id="UP001239909">
    <property type="component" value="Unassembled WGS sequence"/>
</dbReference>
<dbReference type="Gene3D" id="1.10.10.10">
    <property type="entry name" value="Winged helix-like DNA-binding domain superfamily/Winged helix DNA-binding domain"/>
    <property type="match status" value="1"/>
</dbReference>
<accession>A0ABQ6LH76</accession>
<dbReference type="SUPFAM" id="SSF46785">
    <property type="entry name" value="Winged helix' DNA-binding domain"/>
    <property type="match status" value="1"/>
</dbReference>
<feature type="domain" description="HTH arsR-type" evidence="2">
    <location>
        <begin position="1"/>
        <end position="93"/>
    </location>
</feature>
<dbReference type="PRINTS" id="PR00778">
    <property type="entry name" value="HTHARSR"/>
</dbReference>
<dbReference type="InterPro" id="IPR036390">
    <property type="entry name" value="WH_DNA-bd_sf"/>
</dbReference>
<dbReference type="CDD" id="cd00090">
    <property type="entry name" value="HTH_ARSR"/>
    <property type="match status" value="1"/>
</dbReference>
<gene>
    <name evidence="3" type="ORF">LNKW23_15750</name>
</gene>
<reference evidence="3 4" key="1">
    <citation type="submission" date="2023-04" db="EMBL/GenBank/DDBJ databases">
        <title>Marinoamorphus aggregata gen. nov., sp. Nov., isolate from tissue of brittle star Ophioplocus japonicus.</title>
        <authorList>
            <person name="Kawano K."/>
            <person name="Sawayama S."/>
            <person name="Nakagawa S."/>
        </authorList>
    </citation>
    <scope>NUCLEOTIDE SEQUENCE [LARGE SCALE GENOMIC DNA]</scope>
    <source>
        <strain evidence="3 4">NKW23</strain>
    </source>
</reference>
<dbReference type="EMBL" id="BSYI01000010">
    <property type="protein sequence ID" value="GMG82362.1"/>
    <property type="molecule type" value="Genomic_DNA"/>
</dbReference>
<evidence type="ECO:0000256" key="1">
    <source>
        <dbReference type="SAM" id="MobiDB-lite"/>
    </source>
</evidence>